<sequence>MSDLTLSAGERGVIRLFALDMRPEEAKFLREPGAADQVLGVSGLDPEQIDVFPVSDLEDLGLYGYLGEGCGVSEDQLDRARLESVDGWVLVLRSAALGRRAATLSPDPRLRLVGLYTEETTNWSGGTIETESARPYSAAPKPVPNGQPRRTGSAVLALIMLLVIGGALWLIL</sequence>
<organism evidence="3 4">
    <name type="scientific">Ruegeria intermedia</name>
    <dbReference type="NCBI Taxonomy" id="996115"/>
    <lineage>
        <taxon>Bacteria</taxon>
        <taxon>Pseudomonadati</taxon>
        <taxon>Pseudomonadota</taxon>
        <taxon>Alphaproteobacteria</taxon>
        <taxon>Rhodobacterales</taxon>
        <taxon>Roseobacteraceae</taxon>
        <taxon>Ruegeria</taxon>
    </lineage>
</organism>
<feature type="transmembrane region" description="Helical" evidence="2">
    <location>
        <begin position="151"/>
        <end position="171"/>
    </location>
</feature>
<accession>A0A1M5AYY5</accession>
<evidence type="ECO:0000313" key="4">
    <source>
        <dbReference type="Proteomes" id="UP000325134"/>
    </source>
</evidence>
<proteinExistence type="predicted"/>
<evidence type="ECO:0000313" key="3">
    <source>
        <dbReference type="EMBL" id="SHF35445.1"/>
    </source>
</evidence>
<keyword evidence="2" id="KW-0812">Transmembrane</keyword>
<feature type="region of interest" description="Disordered" evidence="1">
    <location>
        <begin position="126"/>
        <end position="147"/>
    </location>
</feature>
<gene>
    <name evidence="3" type="ORF">SAMN05444279_1308</name>
</gene>
<evidence type="ECO:0008006" key="5">
    <source>
        <dbReference type="Google" id="ProtNLM"/>
    </source>
</evidence>
<dbReference type="EMBL" id="FQVK01000030">
    <property type="protein sequence ID" value="SHF35445.1"/>
    <property type="molecule type" value="Genomic_DNA"/>
</dbReference>
<dbReference type="AlphaFoldDB" id="A0A1M5AYY5"/>
<evidence type="ECO:0000256" key="2">
    <source>
        <dbReference type="SAM" id="Phobius"/>
    </source>
</evidence>
<protein>
    <recommendedName>
        <fullName evidence="5">Aspartate carbamoyltransferase catalytic subunit</fullName>
    </recommendedName>
</protein>
<dbReference type="RefSeq" id="WP_149777173.1">
    <property type="nucleotide sequence ID" value="NZ_FQVK01000030.1"/>
</dbReference>
<dbReference type="OrthoDB" id="7875742at2"/>
<reference evidence="3 4" key="1">
    <citation type="submission" date="2016-11" db="EMBL/GenBank/DDBJ databases">
        <authorList>
            <person name="Varghese N."/>
            <person name="Submissions S."/>
        </authorList>
    </citation>
    <scope>NUCLEOTIDE SEQUENCE [LARGE SCALE GENOMIC DNA]</scope>
    <source>
        <strain evidence="3 4">DSM 29341</strain>
    </source>
</reference>
<dbReference type="Proteomes" id="UP000325134">
    <property type="component" value="Unassembled WGS sequence"/>
</dbReference>
<keyword evidence="2" id="KW-1133">Transmembrane helix</keyword>
<keyword evidence="2" id="KW-0472">Membrane</keyword>
<keyword evidence="4" id="KW-1185">Reference proteome</keyword>
<name>A0A1M5AYY5_9RHOB</name>
<evidence type="ECO:0000256" key="1">
    <source>
        <dbReference type="SAM" id="MobiDB-lite"/>
    </source>
</evidence>